<dbReference type="AlphaFoldDB" id="A0A0F9A0L9"/>
<feature type="transmembrane region" description="Helical" evidence="2">
    <location>
        <begin position="20"/>
        <end position="35"/>
    </location>
</feature>
<keyword evidence="2" id="KW-1133">Transmembrane helix</keyword>
<evidence type="ECO:0000256" key="1">
    <source>
        <dbReference type="ARBA" id="ARBA00022801"/>
    </source>
</evidence>
<dbReference type="Gene3D" id="2.60.120.260">
    <property type="entry name" value="Galactose-binding domain-like"/>
    <property type="match status" value="1"/>
</dbReference>
<evidence type="ECO:0000256" key="2">
    <source>
        <dbReference type="SAM" id="Phobius"/>
    </source>
</evidence>
<dbReference type="InterPro" id="IPR008979">
    <property type="entry name" value="Galactose-bd-like_sf"/>
</dbReference>
<evidence type="ECO:0000313" key="4">
    <source>
        <dbReference type="EMBL" id="KKK91605.1"/>
    </source>
</evidence>
<feature type="domain" description="CBM-cenC" evidence="3">
    <location>
        <begin position="49"/>
        <end position="180"/>
    </location>
</feature>
<dbReference type="EMBL" id="LAZR01048579">
    <property type="protein sequence ID" value="KKK91605.1"/>
    <property type="molecule type" value="Genomic_DNA"/>
</dbReference>
<feature type="non-terminal residue" evidence="4">
    <location>
        <position position="246"/>
    </location>
</feature>
<sequence>MKKLTKCTFSKISTETQKIFFLIVILLIATIYISLNPDTFFAGESAGRNLISNPTFDRHIKGWYRFRAGIKRDIRVYRGRSRNRKRRASMYFPSKVKNRKIYWTKKIKVTPGHFYTFRAYFRSKNVPSAPKLTIYSYSASGKRLRFQEEWFSVSKRNTWQETAMEYRAMDKVSRIRLYISNSGSTRASLWVDDVYFGKGRTTLKQKPSRKVPFKSSRIRVDSKGNFQIRQQNTFKPFFPLGIMNTS</sequence>
<protein>
    <recommendedName>
        <fullName evidence="3">CBM-cenC domain-containing protein</fullName>
    </recommendedName>
</protein>
<dbReference type="Pfam" id="PF02018">
    <property type="entry name" value="CBM_4_9"/>
    <property type="match status" value="1"/>
</dbReference>
<keyword evidence="2" id="KW-0812">Transmembrane</keyword>
<evidence type="ECO:0000259" key="3">
    <source>
        <dbReference type="Pfam" id="PF02018"/>
    </source>
</evidence>
<gene>
    <name evidence="4" type="ORF">LCGC14_2711260</name>
</gene>
<keyword evidence="1" id="KW-0378">Hydrolase</keyword>
<keyword evidence="2" id="KW-0472">Membrane</keyword>
<dbReference type="GO" id="GO:0016798">
    <property type="term" value="F:hydrolase activity, acting on glycosyl bonds"/>
    <property type="evidence" value="ECO:0007669"/>
    <property type="project" value="InterPro"/>
</dbReference>
<comment type="caution">
    <text evidence="4">The sequence shown here is derived from an EMBL/GenBank/DDBJ whole genome shotgun (WGS) entry which is preliminary data.</text>
</comment>
<accession>A0A0F9A0L9</accession>
<dbReference type="InterPro" id="IPR003305">
    <property type="entry name" value="CenC_carb-bd"/>
</dbReference>
<organism evidence="4">
    <name type="scientific">marine sediment metagenome</name>
    <dbReference type="NCBI Taxonomy" id="412755"/>
    <lineage>
        <taxon>unclassified sequences</taxon>
        <taxon>metagenomes</taxon>
        <taxon>ecological metagenomes</taxon>
    </lineage>
</organism>
<name>A0A0F9A0L9_9ZZZZ</name>
<proteinExistence type="predicted"/>
<dbReference type="SUPFAM" id="SSF49785">
    <property type="entry name" value="Galactose-binding domain-like"/>
    <property type="match status" value="1"/>
</dbReference>
<reference evidence="4" key="1">
    <citation type="journal article" date="2015" name="Nature">
        <title>Complex archaea that bridge the gap between prokaryotes and eukaryotes.</title>
        <authorList>
            <person name="Spang A."/>
            <person name="Saw J.H."/>
            <person name="Jorgensen S.L."/>
            <person name="Zaremba-Niedzwiedzka K."/>
            <person name="Martijn J."/>
            <person name="Lind A.E."/>
            <person name="van Eijk R."/>
            <person name="Schleper C."/>
            <person name="Guy L."/>
            <person name="Ettema T.J."/>
        </authorList>
    </citation>
    <scope>NUCLEOTIDE SEQUENCE</scope>
</reference>